<evidence type="ECO:0000313" key="2">
    <source>
        <dbReference type="Proteomes" id="UP000298551"/>
    </source>
</evidence>
<dbReference type="Proteomes" id="UP000298551">
    <property type="component" value="Chromosome"/>
</dbReference>
<organism evidence="1 2">
    <name type="scientific">Pseudomonas putida</name>
    <name type="common">Arthrobacter siderocapsulatus</name>
    <dbReference type="NCBI Taxonomy" id="303"/>
    <lineage>
        <taxon>Bacteria</taxon>
        <taxon>Pseudomonadati</taxon>
        <taxon>Pseudomonadota</taxon>
        <taxon>Gammaproteobacteria</taxon>
        <taxon>Pseudomonadales</taxon>
        <taxon>Pseudomonadaceae</taxon>
        <taxon>Pseudomonas</taxon>
    </lineage>
</organism>
<evidence type="ECO:0000313" key="1">
    <source>
        <dbReference type="EMBL" id="QCI13399.1"/>
    </source>
</evidence>
<dbReference type="EMBL" id="CP039371">
    <property type="protein sequence ID" value="QCI13399.1"/>
    <property type="molecule type" value="Genomic_DNA"/>
</dbReference>
<sequence>MTCVPIGCGYVCFSPTHRLRLADGTCVYLNWHSYLGPTFYRDRCEQREIEDWYENPLIVDALDWFCKRGHRA</sequence>
<reference evidence="2" key="1">
    <citation type="submission" date="2019-04" db="EMBL/GenBank/DDBJ databases">
        <title>Genome sequence of Pseudomonas putida 1290, an auxin catabolizing strain.</title>
        <authorList>
            <person name="Laird T.S."/>
            <person name="Leveau J.H.J."/>
        </authorList>
    </citation>
    <scope>NUCLEOTIDE SEQUENCE [LARGE SCALE GENOMIC DNA]</scope>
    <source>
        <strain evidence="2">1290</strain>
    </source>
</reference>
<dbReference type="OrthoDB" id="6911088at2"/>
<name>A0A4D6XCD3_PSEPU</name>
<protein>
    <submittedName>
        <fullName evidence="1">Uncharacterized protein</fullName>
    </submittedName>
</protein>
<gene>
    <name evidence="1" type="ORF">E6B08_19400</name>
</gene>
<dbReference type="RefSeq" id="WP_136915535.1">
    <property type="nucleotide sequence ID" value="NZ_CP039371.1"/>
</dbReference>
<accession>A0A4D6XCD3</accession>
<dbReference type="AlphaFoldDB" id="A0A4D6XCD3"/>
<proteinExistence type="predicted"/>